<keyword evidence="10" id="KW-1185">Reference proteome</keyword>
<dbReference type="InterPro" id="IPR005714">
    <property type="entry name" value="ATPase_T3SS_FliI/YscN"/>
</dbReference>
<sequence>MEALLESIRAVPPLRVLGKVTRIVGLIVEGSCPQASVGTLCEIQPLDGGPAVPAEVVGFRDSQALLMPLGELRGLGPGSLIRVRRSSAALQVHDGLLGRVIGAMGEPLDGGPPLDGGREMPLYALPPGPLERKKIAQPLDLGVRSINALLTSGLGQRMGIMAGSGVGKSVLLGMMAKHARADVNVIALIGERGREVMEFMERDLGPEGLARSVVVVATSDQSPLLRMRGAFVATTVAEYFCAQGADVLLMMDSVTRFAMAMREVGLAVGEPPTTKGYTPSVFATLPKLLERAGSFRDRGSITGLYTVLVEGDDMNEPIADAVRSILDGHIVLSRALAAKNHYPCIDILASSSRVMRDIVSTEHLRCAGQVREILATFKEAEDLINIGAYAKGSNAKIDYTLTRIEAVTEFLRQGMDEKVDLDTTLAELEALVLDRRKELR</sequence>
<keyword evidence="6" id="KW-0653">Protein transport</keyword>
<evidence type="ECO:0000256" key="6">
    <source>
        <dbReference type="ARBA" id="ARBA00022927"/>
    </source>
</evidence>
<dbReference type="SMART" id="SM00382">
    <property type="entry name" value="AAA"/>
    <property type="match status" value="1"/>
</dbReference>
<evidence type="ECO:0000256" key="7">
    <source>
        <dbReference type="ARBA" id="ARBA00022967"/>
    </source>
</evidence>
<dbReference type="CDD" id="cd01136">
    <property type="entry name" value="ATPase_flagellum-secretory_path_III"/>
    <property type="match status" value="1"/>
</dbReference>
<evidence type="ECO:0000256" key="1">
    <source>
        <dbReference type="ARBA" id="ARBA00004496"/>
    </source>
</evidence>
<keyword evidence="2" id="KW-0813">Transport</keyword>
<dbReference type="Pfam" id="PF00006">
    <property type="entry name" value="ATP-synt_ab"/>
    <property type="match status" value="1"/>
</dbReference>
<evidence type="ECO:0000313" key="10">
    <source>
        <dbReference type="Proteomes" id="UP001060414"/>
    </source>
</evidence>
<organism evidence="9 10">
    <name type="scientific">Geoalkalibacter halelectricus</name>
    <dbReference type="NCBI Taxonomy" id="2847045"/>
    <lineage>
        <taxon>Bacteria</taxon>
        <taxon>Pseudomonadati</taxon>
        <taxon>Thermodesulfobacteriota</taxon>
        <taxon>Desulfuromonadia</taxon>
        <taxon>Desulfuromonadales</taxon>
        <taxon>Geoalkalibacteraceae</taxon>
        <taxon>Geoalkalibacter</taxon>
    </lineage>
</organism>
<dbReference type="EMBL" id="CP092109">
    <property type="protein sequence ID" value="UWZ78375.1"/>
    <property type="molecule type" value="Genomic_DNA"/>
</dbReference>
<proteinExistence type="predicted"/>
<dbReference type="CDD" id="cd18117">
    <property type="entry name" value="ATP-synt_flagellum-secretory_path_III_N"/>
    <property type="match status" value="1"/>
</dbReference>
<gene>
    <name evidence="9" type="ORF">L9S41_11815</name>
</gene>
<reference evidence="9" key="1">
    <citation type="journal article" date="2022" name="Environ. Microbiol.">
        <title>Geoalkalibacter halelectricus SAP #1 sp. nov. possessing extracellular electron transfer and mineral#reducing capabilities from a haloalkaline environment.</title>
        <authorList>
            <person name="Yadav S."/>
            <person name="Singh R."/>
            <person name="Sundharam S.S."/>
            <person name="Chaudhary S."/>
            <person name="Krishnamurthi S."/>
            <person name="Patil S.A."/>
        </authorList>
    </citation>
    <scope>NUCLEOTIDE SEQUENCE</scope>
    <source>
        <strain evidence="9">SAP-1</strain>
    </source>
</reference>
<comment type="subcellular location">
    <subcellularLocation>
        <location evidence="1">Cytoplasm</location>
    </subcellularLocation>
</comment>
<dbReference type="InterPro" id="IPR000194">
    <property type="entry name" value="ATPase_F1/V1/A1_a/bsu_nucl-bd"/>
</dbReference>
<dbReference type="SUPFAM" id="SSF52540">
    <property type="entry name" value="P-loop containing nucleoside triphosphate hydrolases"/>
    <property type="match status" value="1"/>
</dbReference>
<evidence type="ECO:0000256" key="5">
    <source>
        <dbReference type="ARBA" id="ARBA00022840"/>
    </source>
</evidence>
<keyword evidence="4" id="KW-0547">Nucleotide-binding</keyword>
<evidence type="ECO:0000256" key="2">
    <source>
        <dbReference type="ARBA" id="ARBA00022448"/>
    </source>
</evidence>
<evidence type="ECO:0000259" key="8">
    <source>
        <dbReference type="SMART" id="SM00382"/>
    </source>
</evidence>
<evidence type="ECO:0000313" key="9">
    <source>
        <dbReference type="EMBL" id="UWZ78375.1"/>
    </source>
</evidence>
<dbReference type="RefSeq" id="WP_260746724.1">
    <property type="nucleotide sequence ID" value="NZ_CP092109.1"/>
</dbReference>
<keyword evidence="3" id="KW-0963">Cytoplasm</keyword>
<dbReference type="InterPro" id="IPR003593">
    <property type="entry name" value="AAA+_ATPase"/>
</dbReference>
<dbReference type="NCBIfam" id="TIGR01026">
    <property type="entry name" value="fliI_yscN"/>
    <property type="match status" value="1"/>
</dbReference>
<dbReference type="InterPro" id="IPR027417">
    <property type="entry name" value="P-loop_NTPase"/>
</dbReference>
<dbReference type="Pfam" id="PF18269">
    <property type="entry name" value="T3SS_ATPase_C"/>
    <property type="match status" value="1"/>
</dbReference>
<protein>
    <submittedName>
        <fullName evidence="9">FliI/YscN family ATPase</fullName>
    </submittedName>
</protein>
<name>A0ABY5ZGT6_9BACT</name>
<keyword evidence="5" id="KW-0067">ATP-binding</keyword>
<evidence type="ECO:0000256" key="4">
    <source>
        <dbReference type="ARBA" id="ARBA00022741"/>
    </source>
</evidence>
<dbReference type="InterPro" id="IPR040627">
    <property type="entry name" value="T3SS_ATPase_C"/>
</dbReference>
<dbReference type="PANTHER" id="PTHR15184:SF9">
    <property type="entry name" value="SPI-1 TYPE 3 SECRETION SYSTEM ATPASE"/>
    <property type="match status" value="1"/>
</dbReference>
<accession>A0ABY5ZGT6</accession>
<keyword evidence="7" id="KW-1278">Translocase</keyword>
<dbReference type="Gene3D" id="3.40.50.12240">
    <property type="match status" value="1"/>
</dbReference>
<dbReference type="Proteomes" id="UP001060414">
    <property type="component" value="Chromosome"/>
</dbReference>
<evidence type="ECO:0000256" key="3">
    <source>
        <dbReference type="ARBA" id="ARBA00022490"/>
    </source>
</evidence>
<dbReference type="InterPro" id="IPR050053">
    <property type="entry name" value="ATPase_alpha/beta_chains"/>
</dbReference>
<feature type="domain" description="AAA+ ATPase" evidence="8">
    <location>
        <begin position="154"/>
        <end position="336"/>
    </location>
</feature>
<dbReference type="PANTHER" id="PTHR15184">
    <property type="entry name" value="ATP SYNTHASE"/>
    <property type="match status" value="1"/>
</dbReference>